<dbReference type="EMBL" id="QXGB01001058">
    <property type="protein sequence ID" value="KAE9197976.1"/>
    <property type="molecule type" value="Genomic_DNA"/>
</dbReference>
<gene>
    <name evidence="4" type="ORF">PF005_g16309</name>
    <name evidence="3" type="ORF">PF007_g3369</name>
    <name evidence="1" type="ORF">PF009_g10889</name>
    <name evidence="2" type="ORF">PF011_g8613</name>
</gene>
<organism evidence="1 5">
    <name type="scientific">Phytophthora fragariae</name>
    <dbReference type="NCBI Taxonomy" id="53985"/>
    <lineage>
        <taxon>Eukaryota</taxon>
        <taxon>Sar</taxon>
        <taxon>Stramenopiles</taxon>
        <taxon>Oomycota</taxon>
        <taxon>Peronosporomycetes</taxon>
        <taxon>Peronosporales</taxon>
        <taxon>Peronosporaceae</taxon>
        <taxon>Phytophthora</taxon>
    </lineage>
</organism>
<evidence type="ECO:0000313" key="8">
    <source>
        <dbReference type="Proteomes" id="UP000460718"/>
    </source>
</evidence>
<dbReference type="EMBL" id="QXFW01000410">
    <property type="protein sequence ID" value="KAE9013112.1"/>
    <property type="molecule type" value="Genomic_DNA"/>
</dbReference>
<dbReference type="Proteomes" id="UP000429523">
    <property type="component" value="Unassembled WGS sequence"/>
</dbReference>
<dbReference type="Proteomes" id="UP000441208">
    <property type="component" value="Unassembled WGS sequence"/>
</dbReference>
<dbReference type="Proteomes" id="UP000460718">
    <property type="component" value="Unassembled WGS sequence"/>
</dbReference>
<evidence type="ECO:0000313" key="2">
    <source>
        <dbReference type="EMBL" id="KAE9013112.1"/>
    </source>
</evidence>
<dbReference type="EMBL" id="QXFZ01000098">
    <property type="protein sequence ID" value="KAE9133408.1"/>
    <property type="molecule type" value="Genomic_DNA"/>
</dbReference>
<accession>A0A6A3F4F9</accession>
<evidence type="ECO:0000313" key="3">
    <source>
        <dbReference type="EMBL" id="KAE9133408.1"/>
    </source>
</evidence>
<proteinExistence type="predicted"/>
<reference evidence="5 6" key="1">
    <citation type="submission" date="2018-08" db="EMBL/GenBank/DDBJ databases">
        <title>Genomic investigation of the strawberry pathogen Phytophthora fragariae indicates pathogenicity is determined by transcriptional variation in three key races.</title>
        <authorList>
            <person name="Adams T.M."/>
            <person name="Armitage A.D."/>
            <person name="Sobczyk M.K."/>
            <person name="Bates H.J."/>
            <person name="Dunwell J.M."/>
            <person name="Nellist C.F."/>
            <person name="Harrison R.J."/>
        </authorList>
    </citation>
    <scope>NUCLEOTIDE SEQUENCE [LARGE SCALE GENOMIC DNA]</scope>
    <source>
        <strain evidence="4 6">NOV-27</strain>
        <strain evidence="3 7">NOV-71</strain>
        <strain evidence="1 5">NOV-9</strain>
        <strain evidence="2 8">SCRP245</strain>
    </source>
</reference>
<evidence type="ECO:0000313" key="4">
    <source>
        <dbReference type="EMBL" id="KAE9197976.1"/>
    </source>
</evidence>
<evidence type="ECO:0000313" key="7">
    <source>
        <dbReference type="Proteomes" id="UP000441208"/>
    </source>
</evidence>
<protein>
    <submittedName>
        <fullName evidence="1">Uncharacterized protein</fullName>
    </submittedName>
</protein>
<sequence>MAAGRVAIRDAVDVAVAAAVHLRGKDLVGVTKRIEQLPPHFVDVSDVCRTEELPPTCEYLAKIEDLDAYMRAVWMFKENSQRLHN</sequence>
<comment type="caution">
    <text evidence="1">The sequence shown here is derived from an EMBL/GenBank/DDBJ whole genome shotgun (WGS) entry which is preliminary data.</text>
</comment>
<evidence type="ECO:0000313" key="1">
    <source>
        <dbReference type="EMBL" id="KAE8939271.1"/>
    </source>
</evidence>
<dbReference type="EMBL" id="QXGF01000501">
    <property type="protein sequence ID" value="KAE8939271.1"/>
    <property type="molecule type" value="Genomic_DNA"/>
</dbReference>
<evidence type="ECO:0000313" key="6">
    <source>
        <dbReference type="Proteomes" id="UP000433483"/>
    </source>
</evidence>
<keyword evidence="6" id="KW-1185">Reference proteome</keyword>
<dbReference type="Proteomes" id="UP000433483">
    <property type="component" value="Unassembled WGS sequence"/>
</dbReference>
<dbReference type="AlphaFoldDB" id="A0A6A3F4F9"/>
<evidence type="ECO:0000313" key="5">
    <source>
        <dbReference type="Proteomes" id="UP000429523"/>
    </source>
</evidence>
<dbReference type="OrthoDB" id="10298262at2759"/>
<name>A0A6A3F4F9_9STRA</name>